<dbReference type="SUPFAM" id="SSF55729">
    <property type="entry name" value="Acyl-CoA N-acyltransferases (Nat)"/>
    <property type="match status" value="1"/>
</dbReference>
<reference evidence="4 5" key="1">
    <citation type="submission" date="2019-11" db="EMBL/GenBank/DDBJ databases">
        <title>Characterisation of Fundicoccus ignavus gen. nov. sp. nov., a novel genus of the family Aerococcaceae isolated from bulk tank milk.</title>
        <authorList>
            <person name="Siebert A."/>
            <person name="Huptas C."/>
            <person name="Wenning M."/>
            <person name="Scherer S."/>
            <person name="Doll E.V."/>
        </authorList>
    </citation>
    <scope>NUCLEOTIDE SEQUENCE [LARGE SCALE GENOMIC DNA]</scope>
    <source>
        <strain evidence="4 5">DSM 109653</strain>
    </source>
</reference>
<dbReference type="EMBL" id="WJQR01000006">
    <property type="protein sequence ID" value="MRI81896.1"/>
    <property type="molecule type" value="Genomic_DNA"/>
</dbReference>
<name>A0A844BZM4_9LACT</name>
<evidence type="ECO:0000259" key="3">
    <source>
        <dbReference type="PROSITE" id="PS51186"/>
    </source>
</evidence>
<feature type="domain" description="N-acetyltransferase" evidence="3">
    <location>
        <begin position="2"/>
        <end position="144"/>
    </location>
</feature>
<dbReference type="PROSITE" id="PS51186">
    <property type="entry name" value="GNAT"/>
    <property type="match status" value="1"/>
</dbReference>
<dbReference type="PANTHER" id="PTHR43877">
    <property type="entry name" value="AMINOALKYLPHOSPHONATE N-ACETYLTRANSFERASE-RELATED-RELATED"/>
    <property type="match status" value="1"/>
</dbReference>
<protein>
    <submittedName>
        <fullName evidence="4">GNAT family N-acetyltransferase</fullName>
    </submittedName>
</protein>
<keyword evidence="2" id="KW-0012">Acyltransferase</keyword>
<dbReference type="Proteomes" id="UP000469870">
    <property type="component" value="Unassembled WGS sequence"/>
</dbReference>
<dbReference type="InterPro" id="IPR050832">
    <property type="entry name" value="Bact_Acetyltransf"/>
</dbReference>
<accession>A0A844BZM4</accession>
<evidence type="ECO:0000313" key="5">
    <source>
        <dbReference type="Proteomes" id="UP000469870"/>
    </source>
</evidence>
<gene>
    <name evidence="4" type="ORF">GIY11_07675</name>
</gene>
<dbReference type="PANTHER" id="PTHR43877:SF8">
    <property type="entry name" value="N-ACETYLGLUTAMATE SYNTHASE-RELATED"/>
    <property type="match status" value="1"/>
</dbReference>
<sequence length="144" mass="16265">MFSIRQVELMDYIAIHELNCQEMGYEYPLHSTKVKINALMANSSNQIFVAIMNEMVVGYIHANDYDTLYAPHMKNIMGIAVNADYKRQGIGKALLQAVETWAMDSGATGVRLVSGSTRKEAHIFYRHCGYTGDKLQLNLCKKII</sequence>
<dbReference type="CDD" id="cd04301">
    <property type="entry name" value="NAT_SF"/>
    <property type="match status" value="1"/>
</dbReference>
<evidence type="ECO:0000256" key="1">
    <source>
        <dbReference type="ARBA" id="ARBA00022679"/>
    </source>
</evidence>
<evidence type="ECO:0000256" key="2">
    <source>
        <dbReference type="ARBA" id="ARBA00023315"/>
    </source>
</evidence>
<dbReference type="AlphaFoldDB" id="A0A844BZM4"/>
<keyword evidence="1 4" id="KW-0808">Transferase</keyword>
<dbReference type="InterPro" id="IPR016181">
    <property type="entry name" value="Acyl_CoA_acyltransferase"/>
</dbReference>
<dbReference type="GO" id="GO:0016747">
    <property type="term" value="F:acyltransferase activity, transferring groups other than amino-acyl groups"/>
    <property type="evidence" value="ECO:0007669"/>
    <property type="project" value="InterPro"/>
</dbReference>
<dbReference type="InterPro" id="IPR000182">
    <property type="entry name" value="GNAT_dom"/>
</dbReference>
<comment type="caution">
    <text evidence="4">The sequence shown here is derived from an EMBL/GenBank/DDBJ whole genome shotgun (WGS) entry which is preliminary data.</text>
</comment>
<dbReference type="Gene3D" id="3.40.630.30">
    <property type="match status" value="1"/>
</dbReference>
<dbReference type="Pfam" id="PF00583">
    <property type="entry name" value="Acetyltransf_1"/>
    <property type="match status" value="1"/>
</dbReference>
<dbReference type="RefSeq" id="WP_153862092.1">
    <property type="nucleotide sequence ID" value="NZ_WJQR01000006.1"/>
</dbReference>
<evidence type="ECO:0000313" key="4">
    <source>
        <dbReference type="EMBL" id="MRI81896.1"/>
    </source>
</evidence>
<proteinExistence type="predicted"/>
<organism evidence="4 5">
    <name type="scientific">Fundicoccus ignavus</name>
    <dbReference type="NCBI Taxonomy" id="2664442"/>
    <lineage>
        <taxon>Bacteria</taxon>
        <taxon>Bacillati</taxon>
        <taxon>Bacillota</taxon>
        <taxon>Bacilli</taxon>
        <taxon>Lactobacillales</taxon>
        <taxon>Aerococcaceae</taxon>
        <taxon>Fundicoccus</taxon>
    </lineage>
</organism>